<evidence type="ECO:0000256" key="1">
    <source>
        <dbReference type="SAM" id="Phobius"/>
    </source>
</evidence>
<evidence type="ECO:0000313" key="3">
    <source>
        <dbReference type="Proteomes" id="UP000499080"/>
    </source>
</evidence>
<organism evidence="2 3">
    <name type="scientific">Araneus ventricosus</name>
    <name type="common">Orbweaver spider</name>
    <name type="synonym">Epeira ventricosa</name>
    <dbReference type="NCBI Taxonomy" id="182803"/>
    <lineage>
        <taxon>Eukaryota</taxon>
        <taxon>Metazoa</taxon>
        <taxon>Ecdysozoa</taxon>
        <taxon>Arthropoda</taxon>
        <taxon>Chelicerata</taxon>
        <taxon>Arachnida</taxon>
        <taxon>Araneae</taxon>
        <taxon>Araneomorphae</taxon>
        <taxon>Entelegynae</taxon>
        <taxon>Araneoidea</taxon>
        <taxon>Araneidae</taxon>
        <taxon>Araneus</taxon>
    </lineage>
</organism>
<dbReference type="Proteomes" id="UP000499080">
    <property type="component" value="Unassembled WGS sequence"/>
</dbReference>
<comment type="caution">
    <text evidence="2">The sequence shown here is derived from an EMBL/GenBank/DDBJ whole genome shotgun (WGS) entry which is preliminary data.</text>
</comment>
<keyword evidence="3" id="KW-1185">Reference proteome</keyword>
<name>A0A4Y2TDT9_ARAVE</name>
<dbReference type="EMBL" id="BGPR01027223">
    <property type="protein sequence ID" value="GBN97559.1"/>
    <property type="molecule type" value="Genomic_DNA"/>
</dbReference>
<accession>A0A4Y2TDT9</accession>
<dbReference type="AlphaFoldDB" id="A0A4Y2TDT9"/>
<feature type="transmembrane region" description="Helical" evidence="1">
    <location>
        <begin position="6"/>
        <end position="31"/>
    </location>
</feature>
<protein>
    <submittedName>
        <fullName evidence="2">Uncharacterized protein</fullName>
    </submittedName>
</protein>
<sequence length="149" mass="16431">MCIDLIFISCFSISSCLFYFFLSLIFSCPFISSYPSFWSFLSSLGFSHLGCKRGRSLSAILSEDSVAPTYIHPSCHGAVKGPSLGWRGAQRKVRNTRMGGGKEGQSVNTQKTRYIKGSHEPVNWPKDNNYGAVSRPKCILMTGTTVSNN</sequence>
<reference evidence="2 3" key="1">
    <citation type="journal article" date="2019" name="Sci. Rep.">
        <title>Orb-weaving spider Araneus ventricosus genome elucidates the spidroin gene catalogue.</title>
        <authorList>
            <person name="Kono N."/>
            <person name="Nakamura H."/>
            <person name="Ohtoshi R."/>
            <person name="Moran D.A.P."/>
            <person name="Shinohara A."/>
            <person name="Yoshida Y."/>
            <person name="Fujiwara M."/>
            <person name="Mori M."/>
            <person name="Tomita M."/>
            <person name="Arakawa K."/>
        </authorList>
    </citation>
    <scope>NUCLEOTIDE SEQUENCE [LARGE SCALE GENOMIC DNA]</scope>
</reference>
<keyword evidence="1" id="KW-0472">Membrane</keyword>
<evidence type="ECO:0000313" key="2">
    <source>
        <dbReference type="EMBL" id="GBN97559.1"/>
    </source>
</evidence>
<keyword evidence="1" id="KW-0812">Transmembrane</keyword>
<gene>
    <name evidence="2" type="ORF">AVEN_102399_1</name>
</gene>
<keyword evidence="1" id="KW-1133">Transmembrane helix</keyword>
<proteinExistence type="predicted"/>